<dbReference type="Gene3D" id="3.30.300.90">
    <property type="entry name" value="BolA-like"/>
    <property type="match status" value="1"/>
</dbReference>
<dbReference type="InterPro" id="IPR052275">
    <property type="entry name" value="Mt_Fe-S_assembly_factor"/>
</dbReference>
<reference evidence="3" key="1">
    <citation type="submission" date="2017-01" db="EMBL/GenBank/DDBJ databases">
        <title>An insight into the sialome and mialome of the horn fly, Haematobia irritans.</title>
        <authorList>
            <person name="Breijo M."/>
            <person name="Boiani M."/>
            <person name="Ures X."/>
            <person name="Rocha S."/>
            <person name="Sequeira M."/>
            <person name="Ribeiro J.M."/>
        </authorList>
    </citation>
    <scope>NUCLEOTIDE SEQUENCE</scope>
</reference>
<dbReference type="AlphaFoldDB" id="A0A1L8EAQ1"/>
<comment type="similarity">
    <text evidence="1 2">Belongs to the BolA/IbaG family.</text>
</comment>
<name>A0A1L8EAQ1_HAEIR</name>
<sequence>MSGRNFLAKGFSSYISGNRTIQSSILQTIRRSSSTNTNAEQIIQQALASRFPKAATIEVRDVSGGCGAMFEVFVEADEFKGLNTLKQHKLVTNTLKDQIREMHGVRIHTAVPPTSK</sequence>
<evidence type="ECO:0000256" key="1">
    <source>
        <dbReference type="ARBA" id="ARBA00005578"/>
    </source>
</evidence>
<protein>
    <submittedName>
        <fullName evidence="3">Putative bola bacterial stress-induced morphogen-related protein</fullName>
    </submittedName>
</protein>
<evidence type="ECO:0000256" key="2">
    <source>
        <dbReference type="RuleBase" id="RU003860"/>
    </source>
</evidence>
<accession>A0A1L8EAQ1</accession>
<dbReference type="InterPro" id="IPR002634">
    <property type="entry name" value="BolA"/>
</dbReference>
<evidence type="ECO:0000313" key="3">
    <source>
        <dbReference type="EMBL" id="JAV15643.1"/>
    </source>
</evidence>
<dbReference type="SUPFAM" id="SSF82657">
    <property type="entry name" value="BolA-like"/>
    <property type="match status" value="1"/>
</dbReference>
<dbReference type="PANTHER" id="PTHR46188">
    <property type="entry name" value="BOLA-LIKE PROTEIN 3"/>
    <property type="match status" value="1"/>
</dbReference>
<organism evidence="3">
    <name type="scientific">Haematobia irritans</name>
    <name type="common">Horn fly</name>
    <name type="synonym">Conops irritans</name>
    <dbReference type="NCBI Taxonomy" id="7368"/>
    <lineage>
        <taxon>Eukaryota</taxon>
        <taxon>Metazoa</taxon>
        <taxon>Ecdysozoa</taxon>
        <taxon>Arthropoda</taxon>
        <taxon>Hexapoda</taxon>
        <taxon>Insecta</taxon>
        <taxon>Pterygota</taxon>
        <taxon>Neoptera</taxon>
        <taxon>Endopterygota</taxon>
        <taxon>Diptera</taxon>
        <taxon>Brachycera</taxon>
        <taxon>Muscomorpha</taxon>
        <taxon>Muscoidea</taxon>
        <taxon>Muscidae</taxon>
        <taxon>Haematobia</taxon>
    </lineage>
</organism>
<dbReference type="PANTHER" id="PTHR46188:SF1">
    <property type="entry name" value="BOLA-LIKE PROTEIN 3"/>
    <property type="match status" value="1"/>
</dbReference>
<proteinExistence type="inferred from homology"/>
<dbReference type="GO" id="GO:0005759">
    <property type="term" value="C:mitochondrial matrix"/>
    <property type="evidence" value="ECO:0007669"/>
    <property type="project" value="TreeGrafter"/>
</dbReference>
<dbReference type="Pfam" id="PF01722">
    <property type="entry name" value="BolA"/>
    <property type="match status" value="1"/>
</dbReference>
<dbReference type="EMBL" id="GFDG01003156">
    <property type="protein sequence ID" value="JAV15643.1"/>
    <property type="molecule type" value="Transcribed_RNA"/>
</dbReference>
<dbReference type="InterPro" id="IPR036065">
    <property type="entry name" value="BolA-like_sf"/>
</dbReference>